<protein>
    <submittedName>
        <fullName evidence="1">Uncharacterized protein</fullName>
    </submittedName>
</protein>
<proteinExistence type="predicted"/>
<comment type="caution">
    <text evidence="1">The sequence shown here is derived from an EMBL/GenBank/DDBJ whole genome shotgun (WGS) entry which is preliminary data.</text>
</comment>
<gene>
    <name evidence="1" type="ORF">NDU88_002716</name>
</gene>
<evidence type="ECO:0000313" key="1">
    <source>
        <dbReference type="EMBL" id="KAJ1089565.1"/>
    </source>
</evidence>
<dbReference type="Proteomes" id="UP001066276">
    <property type="component" value="Chromosome 11"/>
</dbReference>
<organism evidence="1 2">
    <name type="scientific">Pleurodeles waltl</name>
    <name type="common">Iberian ribbed newt</name>
    <dbReference type="NCBI Taxonomy" id="8319"/>
    <lineage>
        <taxon>Eukaryota</taxon>
        <taxon>Metazoa</taxon>
        <taxon>Chordata</taxon>
        <taxon>Craniata</taxon>
        <taxon>Vertebrata</taxon>
        <taxon>Euteleostomi</taxon>
        <taxon>Amphibia</taxon>
        <taxon>Batrachia</taxon>
        <taxon>Caudata</taxon>
        <taxon>Salamandroidea</taxon>
        <taxon>Salamandridae</taxon>
        <taxon>Pleurodelinae</taxon>
        <taxon>Pleurodeles</taxon>
    </lineage>
</organism>
<accession>A0AAV7LD93</accession>
<keyword evidence="2" id="KW-1185">Reference proteome</keyword>
<dbReference type="AlphaFoldDB" id="A0AAV7LD93"/>
<name>A0AAV7LD93_PLEWA</name>
<evidence type="ECO:0000313" key="2">
    <source>
        <dbReference type="Proteomes" id="UP001066276"/>
    </source>
</evidence>
<reference evidence="1" key="1">
    <citation type="journal article" date="2022" name="bioRxiv">
        <title>Sequencing and chromosome-scale assembly of the giantPleurodeles waltlgenome.</title>
        <authorList>
            <person name="Brown T."/>
            <person name="Elewa A."/>
            <person name="Iarovenko S."/>
            <person name="Subramanian E."/>
            <person name="Araus A.J."/>
            <person name="Petzold A."/>
            <person name="Susuki M."/>
            <person name="Suzuki K.-i.T."/>
            <person name="Hayashi T."/>
            <person name="Toyoda A."/>
            <person name="Oliveira C."/>
            <person name="Osipova E."/>
            <person name="Leigh N.D."/>
            <person name="Simon A."/>
            <person name="Yun M.H."/>
        </authorList>
    </citation>
    <scope>NUCLEOTIDE SEQUENCE</scope>
    <source>
        <strain evidence="1">20211129_DDA</strain>
        <tissue evidence="1">Liver</tissue>
    </source>
</reference>
<sequence>MRRKGTWGPLALGEVLFGLSRVKRLDTKCVAAQSAGQLAKWSWAPHAPRRVEAATASLITRPGASWQIRYCTSTAALRTCGHPDLESDDSDKVTYRSLKTKYNSVWE</sequence>
<dbReference type="EMBL" id="JANPWB010000015">
    <property type="protein sequence ID" value="KAJ1089565.1"/>
    <property type="molecule type" value="Genomic_DNA"/>
</dbReference>